<dbReference type="Proteomes" id="UP000075880">
    <property type="component" value="Unassembled WGS sequence"/>
</dbReference>
<dbReference type="EnsemblMetazoa" id="ENSAATROPT009573">
    <property type="protein sequence ID" value="ENSAATROPP008667"/>
    <property type="gene ID" value="ENSAATROPG007793"/>
</dbReference>
<accession>A0AAG5DBP1</accession>
<organism evidence="1 2">
    <name type="scientific">Anopheles atroparvus</name>
    <name type="common">European mosquito</name>
    <dbReference type="NCBI Taxonomy" id="41427"/>
    <lineage>
        <taxon>Eukaryota</taxon>
        <taxon>Metazoa</taxon>
        <taxon>Ecdysozoa</taxon>
        <taxon>Arthropoda</taxon>
        <taxon>Hexapoda</taxon>
        <taxon>Insecta</taxon>
        <taxon>Pterygota</taxon>
        <taxon>Neoptera</taxon>
        <taxon>Endopterygota</taxon>
        <taxon>Diptera</taxon>
        <taxon>Nematocera</taxon>
        <taxon>Culicoidea</taxon>
        <taxon>Culicidae</taxon>
        <taxon>Anophelinae</taxon>
        <taxon>Anopheles</taxon>
    </lineage>
</organism>
<protein>
    <submittedName>
        <fullName evidence="1">Uncharacterized protein</fullName>
    </submittedName>
</protein>
<evidence type="ECO:0000313" key="2">
    <source>
        <dbReference type="Proteomes" id="UP000075880"/>
    </source>
</evidence>
<keyword evidence="2" id="KW-1185">Reference proteome</keyword>
<proteinExistence type="predicted"/>
<sequence>MAAPSFPMTPIRQLRSFRRLRRSAASCTTFWTSEPFGVGPCSGWASVTSTARSWPALARNACSFH</sequence>
<reference evidence="1" key="1">
    <citation type="submission" date="2024-04" db="UniProtKB">
        <authorList>
            <consortium name="EnsemblMetazoa"/>
        </authorList>
    </citation>
    <scope>IDENTIFICATION</scope>
    <source>
        <strain evidence="1">EBRO</strain>
    </source>
</reference>
<name>A0AAG5DBP1_ANOAO</name>
<dbReference type="AlphaFoldDB" id="A0AAG5DBP1"/>
<evidence type="ECO:0000313" key="1">
    <source>
        <dbReference type="EnsemblMetazoa" id="ENSAATROPP008667"/>
    </source>
</evidence>